<dbReference type="PANTHER" id="PTHR35010">
    <property type="entry name" value="BLL4672 PROTEIN-RELATED"/>
    <property type="match status" value="1"/>
</dbReference>
<sequence>MSEFATVLRAWRDRVRPADVGLPAGAGRRTTGLRREELAALAGVSVDYIVRLEQGRSTHPSPQLLGALALALRLDENEREHFHRVAGAALPTRGVVPQHVSPGVQRIVDRLGDVPLAVFTASHDILLWNPLWAALTGDPSRWTGLDRNLVWRHFTRGHEGVEFDDRHEEEFASDLAADLRTAVGRYPRDAGLAQLVQRLRAESTEFERRWAEAKVAEHRSSRKTMTRTPAGPITLDCDVLTVPGGDLRLVVYTAAPGSDDEQKLALLRVTGLQALSTSPA</sequence>
<dbReference type="AlphaFoldDB" id="A0AA41XJM0"/>
<proteinExistence type="predicted"/>
<feature type="domain" description="HTH cro/C1-type" evidence="1">
    <location>
        <begin position="32"/>
        <end position="79"/>
    </location>
</feature>
<dbReference type="RefSeq" id="WP_259530808.1">
    <property type="nucleotide sequence ID" value="NZ_JANLCK010000014.1"/>
</dbReference>
<protein>
    <submittedName>
        <fullName evidence="2">Helix-turn-helix transcriptional regulator</fullName>
    </submittedName>
</protein>
<dbReference type="Gene3D" id="1.10.260.40">
    <property type="entry name" value="lambda repressor-like DNA-binding domains"/>
    <property type="match status" value="1"/>
</dbReference>
<dbReference type="InterPro" id="IPR001387">
    <property type="entry name" value="Cro/C1-type_HTH"/>
</dbReference>
<keyword evidence="3" id="KW-1185">Reference proteome</keyword>
<accession>A0AA41XJM0</accession>
<dbReference type="Proteomes" id="UP001165587">
    <property type="component" value="Unassembled WGS sequence"/>
</dbReference>
<dbReference type="InterPro" id="IPR010982">
    <property type="entry name" value="Lambda_DNA-bd_dom_sf"/>
</dbReference>
<dbReference type="GO" id="GO:0003677">
    <property type="term" value="F:DNA binding"/>
    <property type="evidence" value="ECO:0007669"/>
    <property type="project" value="InterPro"/>
</dbReference>
<organism evidence="2 3">
    <name type="scientific">Herbiconiux oxytropis</name>
    <dbReference type="NCBI Taxonomy" id="2970915"/>
    <lineage>
        <taxon>Bacteria</taxon>
        <taxon>Bacillati</taxon>
        <taxon>Actinomycetota</taxon>
        <taxon>Actinomycetes</taxon>
        <taxon>Micrococcales</taxon>
        <taxon>Microbacteriaceae</taxon>
        <taxon>Herbiconiux</taxon>
    </lineage>
</organism>
<gene>
    <name evidence="2" type="ORF">N1028_17885</name>
</gene>
<dbReference type="Pfam" id="PF17765">
    <property type="entry name" value="MLTR_LBD"/>
    <property type="match status" value="1"/>
</dbReference>
<dbReference type="PROSITE" id="PS50943">
    <property type="entry name" value="HTH_CROC1"/>
    <property type="match status" value="1"/>
</dbReference>
<dbReference type="SMART" id="SM00530">
    <property type="entry name" value="HTH_XRE"/>
    <property type="match status" value="1"/>
</dbReference>
<dbReference type="CDD" id="cd00093">
    <property type="entry name" value="HTH_XRE"/>
    <property type="match status" value="1"/>
</dbReference>
<dbReference type="InterPro" id="IPR041413">
    <property type="entry name" value="MLTR_LBD"/>
</dbReference>
<dbReference type="Pfam" id="PF13560">
    <property type="entry name" value="HTH_31"/>
    <property type="match status" value="1"/>
</dbReference>
<dbReference type="SUPFAM" id="SSF47413">
    <property type="entry name" value="lambda repressor-like DNA-binding domains"/>
    <property type="match status" value="1"/>
</dbReference>
<evidence type="ECO:0000259" key="1">
    <source>
        <dbReference type="PROSITE" id="PS50943"/>
    </source>
</evidence>
<evidence type="ECO:0000313" key="3">
    <source>
        <dbReference type="Proteomes" id="UP001165587"/>
    </source>
</evidence>
<dbReference type="EMBL" id="JANLCK010000014">
    <property type="protein sequence ID" value="MCS5727770.1"/>
    <property type="molecule type" value="Genomic_DNA"/>
</dbReference>
<evidence type="ECO:0000313" key="2">
    <source>
        <dbReference type="EMBL" id="MCS5727770.1"/>
    </source>
</evidence>
<reference evidence="2" key="1">
    <citation type="submission" date="2022-08" db="EMBL/GenBank/DDBJ databases">
        <authorList>
            <person name="Deng Y."/>
            <person name="Han X.-F."/>
            <person name="Zhang Y.-Q."/>
        </authorList>
    </citation>
    <scope>NUCLEOTIDE SEQUENCE</scope>
    <source>
        <strain evidence="2">CPCC 203407</strain>
    </source>
</reference>
<dbReference type="PANTHER" id="PTHR35010:SF2">
    <property type="entry name" value="BLL4672 PROTEIN"/>
    <property type="match status" value="1"/>
</dbReference>
<comment type="caution">
    <text evidence="2">The sequence shown here is derived from an EMBL/GenBank/DDBJ whole genome shotgun (WGS) entry which is preliminary data.</text>
</comment>
<name>A0AA41XJM0_9MICO</name>
<dbReference type="Gene3D" id="3.30.450.180">
    <property type="match status" value="1"/>
</dbReference>